<feature type="domain" description="Ig-like" evidence="2">
    <location>
        <begin position="142"/>
        <end position="259"/>
    </location>
</feature>
<geneLocation type="plasmid" evidence="5 6">
    <name>unnamed</name>
</geneLocation>
<feature type="signal peptide" evidence="1">
    <location>
        <begin position="1"/>
        <end position="25"/>
    </location>
</feature>
<evidence type="ECO:0000256" key="1">
    <source>
        <dbReference type="SAM" id="SignalP"/>
    </source>
</evidence>
<evidence type="ECO:0000259" key="3">
    <source>
        <dbReference type="Pfam" id="PF13750"/>
    </source>
</evidence>
<evidence type="ECO:0000313" key="5">
    <source>
        <dbReference type="EMBL" id="AYM89077.1"/>
    </source>
</evidence>
<feature type="domain" description="Ig-like" evidence="3">
    <location>
        <begin position="546"/>
        <end position="697"/>
    </location>
</feature>
<dbReference type="InterPro" id="IPR025429">
    <property type="entry name" value="DUF4165"/>
</dbReference>
<feature type="domain" description="DUF4165" evidence="4">
    <location>
        <begin position="23"/>
        <end position="141"/>
    </location>
</feature>
<protein>
    <submittedName>
        <fullName evidence="5">DUF4165 domain-containing protein</fullName>
    </submittedName>
</protein>
<dbReference type="Pfam" id="PF13750">
    <property type="entry name" value="Big_3_3"/>
    <property type="match status" value="1"/>
</dbReference>
<dbReference type="InterPro" id="IPR022038">
    <property type="entry name" value="Ig-like_bact"/>
</dbReference>
<dbReference type="InterPro" id="IPR013783">
    <property type="entry name" value="Ig-like_fold"/>
</dbReference>
<evidence type="ECO:0000259" key="2">
    <source>
        <dbReference type="Pfam" id="PF12245"/>
    </source>
</evidence>
<feature type="chain" id="PRO_5042147732" evidence="1">
    <location>
        <begin position="26"/>
        <end position="1828"/>
    </location>
</feature>
<evidence type="ECO:0000313" key="6">
    <source>
        <dbReference type="Proteomes" id="UP000279995"/>
    </source>
</evidence>
<keyword evidence="5" id="KW-0614">Plasmid</keyword>
<reference evidence="5 6" key="1">
    <citation type="submission" date="2018-10" db="EMBL/GenBank/DDBJ databases">
        <title>Complete Genome Sequence and Transcriptomic Profiles of a Marine Bacterium, Pseudoalteromonas agarivorans Hao 2018.</title>
        <authorList>
            <person name="Hao L."/>
        </authorList>
    </citation>
    <scope>NUCLEOTIDE SEQUENCE [LARGE SCALE GENOMIC DNA]</scope>
    <source>
        <strain evidence="5 6">Hao 2018</strain>
        <plasmid evidence="5 6">unnamed</plasmid>
    </source>
</reference>
<accession>A0AAD0U313</accession>
<gene>
    <name evidence="5" type="ORF">D9T18_20000</name>
</gene>
<proteinExistence type="predicted"/>
<dbReference type="RefSeq" id="WP_121638751.1">
    <property type="nucleotide sequence ID" value="NZ_CP033067.1"/>
</dbReference>
<dbReference type="Pfam" id="PF12245">
    <property type="entry name" value="Big_3_2"/>
    <property type="match status" value="1"/>
</dbReference>
<dbReference type="EMBL" id="CP033067">
    <property type="protein sequence ID" value="AYM89077.1"/>
    <property type="molecule type" value="Genomic_DNA"/>
</dbReference>
<dbReference type="Pfam" id="PF13752">
    <property type="entry name" value="DUF4165"/>
    <property type="match status" value="1"/>
</dbReference>
<keyword evidence="1" id="KW-0732">Signal</keyword>
<organism evidence="5 6">
    <name type="scientific">Pseudoalteromonas agarivorans</name>
    <dbReference type="NCBI Taxonomy" id="176102"/>
    <lineage>
        <taxon>Bacteria</taxon>
        <taxon>Pseudomonadati</taxon>
        <taxon>Pseudomonadota</taxon>
        <taxon>Gammaproteobacteria</taxon>
        <taxon>Alteromonadales</taxon>
        <taxon>Pseudoalteromonadaceae</taxon>
        <taxon>Pseudoalteromonas</taxon>
    </lineage>
</organism>
<evidence type="ECO:0000259" key="4">
    <source>
        <dbReference type="Pfam" id="PF13752"/>
    </source>
</evidence>
<dbReference type="Gene3D" id="2.60.40.10">
    <property type="entry name" value="Immunoglobulins"/>
    <property type="match status" value="1"/>
</dbReference>
<dbReference type="Proteomes" id="UP000279995">
    <property type="component" value="Plasmid unnamed"/>
</dbReference>
<sequence length="1828" mass="202197">MIKLKRKALAIAGVIALISGGHAQADLLEYSFTGVDGNQRTLSANAKYGNPTGTMTFALSAGVDRKVRVSILNSTGGLLNTATSSLLGANDRITVGGKEYYGSFLNLPAPSEGHYKIKAEILAGDGKAVKVDVHSLFVDLTPPTASPMIATNASYGQDTSSSIWKLGTGGSAKTYFRVSDVLDDSPIKETKIFIYRGDGTLHSESDASFDVPNRQIDVLNKYGILPNSNLDEDFKVQITALDEAGNTWKSQLQTVRWDNIVNAPKVPFGVFDPDSNNQLGPGLTGFVPYKAGMEVKTNPVRLAYRIEKSNWHEYSPGGLNLVNSLGEAAVAGSDKDYVYLYWSAPFGNVNGNFTRWVNFGSWGGEGISYSLQLSPNAPKTPSLKEVEYHYSDIGWGSFIRYEIPNDKLPYSYDKIRVNAEERSFNQVATHRGSCVIPAGQTSCIINSSYTMQPGTSGYIHDAATVRSDDGKLRASDRWAEVHWNDQHYPSLTYDYSETEQQIKVFITQPARGSYFDRLRLRTAWLEDASGKKLSVSGGLIEENGQYYTYQWDLKTLAEGNYQLYAVAQERHGPLTKIPLFPYSSDKTPPKVTLTTTGDGAISSLDQFIITVTDTYDSSPKMKSIRLEGGPASDRVQLSWREETPGSFSLEYPIMFPSMQVGEEYTLTVTAEDSQGNSTTANKNFMYEPAQISLADGMDGKLMIPAIAHEFKRLGGGNIIQTEPIKLGGNTVVSGVYDVFATLRSDAQIPLVVNGILISPGETMNIMNQHDFSSSGGRIDLPLRPANSGEEGTSNLLVMTSAPNSPVLVLNVNTWVGKAKLSAENWEVRQIIDPVSISASPAAGVACRLSSDENAAKASDAVRDPVCLLEWEQVPDEAESVDSFVGGLKLTGLKGQAVALGEQPVSYSLYLYSGGSRKVRVGGGQSTLSVISALNSVAYKPLGELAEVNRVIQEFDVRMRQNVGPSCSLTLDATRAQDAAANRQVGNHASTCLFEWIDIPDGMQQDQYSETPYLFGTLREKKAHTLRWRVSIYSKSGTRVTLATEQHDIEAIDPPAPEINIFSSYHHKDEIFMVPIEGGYLGDAIIEGELTPIDVLLTRDSVELTNETFQPGRGVNNKIFRRMETKKSALWNETLFNVQGSYNFLPEVKTTKKVRAIAVPGYDIRPNINMSVSEAMDTAPLPVTVNIADRMRPEVKYDSKSMGDWAIRLVREEGFEEIIPMTDFVDAPNGVVQFNLDLAGIERSVRLIAEAKLKSPIDGYDRVEKSQRVFLTVLRGNAIGASVEGRRLAGAAPFATILQLSLDNRADTAATGDVIWEVSNDGGASWEANLVTDRNRFRWYKTYDKGEYLVRAKVFNVHSKAESYTETIKIIAYDTPEVEVVGAKTLFAGSEANYQVKVTNANGEPMENAVVKWTEDRGETFFHEGNELTLTSESEKRFSMEAWVRDADAPDEDRYAYTRKRVYADFRRVKGPRVFMVGPRVIETGETYNYQVRLGLPYRGMEGEVDGYFTLPNGEQVKGEELEYTPTESDLALGSIELQYTAWIKGYKDQGTEASQDIRARVWEYVWPDFNLYTRSNSNMAPADVTARVRTIAFRGQLDDAKYVWEFPQGDTFTVTDNRWSDMRTFQITAPGKYPVKVTITDARGNKSVIESTLDIKQAPPYEVGINYSASNDYNREPLELSLRPLLSGGHPRDRVEERIYKVNGQEIETNGYSARTVLQKGKHEVSLIMRTRMGKEISKTLEMNIVENQPPTCSIRVDDRYSSWAFHAECKDTDGSMNAFEWKVNGKPVSVRSNRLTMGKHAYDNVMPLVELTGFDDGGAASNKVTAQ</sequence>
<name>A0AAD0U313_9GAMM</name>